<accession>A0ABQ5YV23</accession>
<dbReference type="EMBL" id="BSOJ01000033">
    <property type="protein sequence ID" value="GLR27670.1"/>
    <property type="molecule type" value="Genomic_DNA"/>
</dbReference>
<evidence type="ECO:0008006" key="3">
    <source>
        <dbReference type="Google" id="ProtNLM"/>
    </source>
</evidence>
<proteinExistence type="predicted"/>
<organism evidence="1 2">
    <name type="scientific">Limnobacter litoralis</name>
    <dbReference type="NCBI Taxonomy" id="481366"/>
    <lineage>
        <taxon>Bacteria</taxon>
        <taxon>Pseudomonadati</taxon>
        <taxon>Pseudomonadota</taxon>
        <taxon>Betaproteobacteria</taxon>
        <taxon>Burkholderiales</taxon>
        <taxon>Burkholderiaceae</taxon>
        <taxon>Limnobacter</taxon>
    </lineage>
</organism>
<comment type="caution">
    <text evidence="1">The sequence shown here is derived from an EMBL/GenBank/DDBJ whole genome shotgun (WGS) entry which is preliminary data.</text>
</comment>
<evidence type="ECO:0000313" key="1">
    <source>
        <dbReference type="EMBL" id="GLR27670.1"/>
    </source>
</evidence>
<gene>
    <name evidence="1" type="ORF">GCM10007875_27610</name>
</gene>
<dbReference type="InterPro" id="IPR009061">
    <property type="entry name" value="DNA-bd_dom_put_sf"/>
</dbReference>
<reference evidence="2" key="1">
    <citation type="journal article" date="2019" name="Int. J. Syst. Evol. Microbiol.">
        <title>The Global Catalogue of Microorganisms (GCM) 10K type strain sequencing project: providing services to taxonomists for standard genome sequencing and annotation.</title>
        <authorList>
            <consortium name="The Broad Institute Genomics Platform"/>
            <consortium name="The Broad Institute Genome Sequencing Center for Infectious Disease"/>
            <person name="Wu L."/>
            <person name="Ma J."/>
        </authorList>
    </citation>
    <scope>NUCLEOTIDE SEQUENCE [LARGE SCALE GENOMIC DNA]</scope>
    <source>
        <strain evidence="2">NBRC 105857</strain>
    </source>
</reference>
<keyword evidence="2" id="KW-1185">Reference proteome</keyword>
<name>A0ABQ5YV23_9BURK</name>
<dbReference type="SUPFAM" id="SSF46955">
    <property type="entry name" value="Putative DNA-binding domain"/>
    <property type="match status" value="1"/>
</dbReference>
<protein>
    <recommendedName>
        <fullName evidence="3">DNA-binding protein</fullName>
    </recommendedName>
</protein>
<evidence type="ECO:0000313" key="2">
    <source>
        <dbReference type="Proteomes" id="UP001156664"/>
    </source>
</evidence>
<dbReference type="Proteomes" id="UP001156664">
    <property type="component" value="Unassembled WGS sequence"/>
</dbReference>
<dbReference type="RefSeq" id="WP_431310108.1">
    <property type="nucleotide sequence ID" value="NZ_BSOJ01000033.1"/>
</dbReference>
<sequence>MKKYVLSENELAKRWGVSPKTLQRWRNEGRGPRYLKLSKRVTYPLVEVTSFEHNALYESTSERAQQCESPPSSNLLTAAEVAAAMGMPVYLFSNKKVRDAAGVPCLHINASLRFKLHDVMAWAQRCSTESER</sequence>